<gene>
    <name evidence="1" type="ORF">LCGC14_1699410</name>
</gene>
<organism evidence="1">
    <name type="scientific">marine sediment metagenome</name>
    <dbReference type="NCBI Taxonomy" id="412755"/>
    <lineage>
        <taxon>unclassified sequences</taxon>
        <taxon>metagenomes</taxon>
        <taxon>ecological metagenomes</taxon>
    </lineage>
</organism>
<comment type="caution">
    <text evidence="1">The sequence shown here is derived from an EMBL/GenBank/DDBJ whole genome shotgun (WGS) entry which is preliminary data.</text>
</comment>
<evidence type="ECO:0000313" key="1">
    <source>
        <dbReference type="EMBL" id="KKM15105.1"/>
    </source>
</evidence>
<protein>
    <submittedName>
        <fullName evidence="1">Uncharacterized protein</fullName>
    </submittedName>
</protein>
<dbReference type="AlphaFoldDB" id="A0A0F9KIH2"/>
<reference evidence="1" key="1">
    <citation type="journal article" date="2015" name="Nature">
        <title>Complex archaea that bridge the gap between prokaryotes and eukaryotes.</title>
        <authorList>
            <person name="Spang A."/>
            <person name="Saw J.H."/>
            <person name="Jorgensen S.L."/>
            <person name="Zaremba-Niedzwiedzka K."/>
            <person name="Martijn J."/>
            <person name="Lind A.E."/>
            <person name="van Eijk R."/>
            <person name="Schleper C."/>
            <person name="Guy L."/>
            <person name="Ettema T.J."/>
        </authorList>
    </citation>
    <scope>NUCLEOTIDE SEQUENCE</scope>
</reference>
<feature type="non-terminal residue" evidence="1">
    <location>
        <position position="1"/>
    </location>
</feature>
<accession>A0A0F9KIH2</accession>
<dbReference type="EMBL" id="LAZR01014989">
    <property type="protein sequence ID" value="KKM15105.1"/>
    <property type="molecule type" value="Genomic_DNA"/>
</dbReference>
<proteinExistence type="predicted"/>
<sequence>VLVPGWFETQISITAPATNPGCEPISPQITGFLTYIEYDAGGAPIGSGPLPGMTIVVSHNSTVLDSVITQAAGDYTLPADTYIVDAGALILTADFAGSGVYPAAQTTTPITITYCSSSEDLPARFWVSKWRAPGGIETDVYGAILCIDPNGLRSDNKGPVIFVLDDINFSPGLTEKSGVMRGLINDNPTEDTHSEGRVAMELLKEGTIWIQDDDEFWLGVQRGPDAGGNEPHGAWDPTGGDDGEGAGRKWLMGGYINKRYYVYRARELTAILIGKDFMDVWKDQIFGTPLIPRNYTVGTDLTRIAEDVLEDVNTFQPLGWKYTTHPTYFPQIKPLLLDCPYFSTALIVADSAGLTTGPAFIWDDVSPGEIVTITSFGIGPGDTTQVNFTPFIQEAAGYRVANNAKITQTIGIEWKKEFNQEASFSTMVDICDESGYEWQIDYQRRVMLYARTFPPWAPAIRFGTNIRGAPEIIMGDTTERITHAIVTESAISSIPADVDAWCLTPALWPDISNTNRTYSASSMPPPPNPILAAYSDSSLVYDDEGHPALCFQKDYSSGVLAIHLSLFRNASASTAFSSIQLDLRQWRKVIFKFRHATRALVDGGTIYRIKLHTELNKFFRYDFGTGIGGAFNQQGEGLTSYDTIDDDGYTRIELVLPELDALGNILELYDWVESTAPNDPDPTEINWASISVWPAEPNPGGVVGRQLTMPASAGDRYVQVDNWRYYAGLDPGTSGEYMFWQPTIAILGTEEVRIRRSGDNLDGTHNIELDAPILTGKAVGIRLSPKAGWVMSLSQFRFERDLRYETDPASPTPPYRYRMMVAREMENLNEAQARADGIIAQEETTMVSVKVNVDGDPRFEIGYNPSLYLGVDPFDAVDMFIDDITYILGADLDFRLSLLLGLHSRRPRELTEHTILDTHDQQLRNLGLGGKMVRARGGK</sequence>
<name>A0A0F9KIH2_9ZZZZ</name>